<reference evidence="3" key="1">
    <citation type="submission" date="2017-09" db="EMBL/GenBank/DDBJ databases">
        <title>Depth-based differentiation of microbial function through sediment-hosted aquifers and enrichment of novel symbionts in the deep terrestrial subsurface.</title>
        <authorList>
            <person name="Probst A.J."/>
            <person name="Ladd B."/>
            <person name="Jarett J.K."/>
            <person name="Geller-Mcgrath D.E."/>
            <person name="Sieber C.M.K."/>
            <person name="Emerson J.B."/>
            <person name="Anantharaman K."/>
            <person name="Thomas B.C."/>
            <person name="Malmstrom R."/>
            <person name="Stieglmeier M."/>
            <person name="Klingl A."/>
            <person name="Woyke T."/>
            <person name="Ryan C.M."/>
            <person name="Banfield J.F."/>
        </authorList>
    </citation>
    <scope>NUCLEOTIDE SEQUENCE [LARGE SCALE GENOMIC DNA]</scope>
</reference>
<comment type="caution">
    <text evidence="2">The sequence shown here is derived from an EMBL/GenBank/DDBJ whole genome shotgun (WGS) entry which is preliminary data.</text>
</comment>
<name>A0A2M8D6C3_9BACT</name>
<organism evidence="2 3">
    <name type="scientific">Candidatus Yonathbacteria bacterium CG_4_9_14_0_8_um_filter_46_47</name>
    <dbReference type="NCBI Taxonomy" id="1975106"/>
    <lineage>
        <taxon>Bacteria</taxon>
        <taxon>Candidatus Yonathiibacteriota</taxon>
    </lineage>
</organism>
<evidence type="ECO:0000313" key="3">
    <source>
        <dbReference type="Proteomes" id="UP000229236"/>
    </source>
</evidence>
<protein>
    <recommendedName>
        <fullName evidence="1">Thoeris protein ThsB TIR-like domain-containing protein</fullName>
    </recommendedName>
</protein>
<accession>A0A2M8D6C3</accession>
<dbReference type="Gene3D" id="3.40.50.11200">
    <property type="match status" value="1"/>
</dbReference>
<dbReference type="AlphaFoldDB" id="A0A2M8D6C3"/>
<feature type="domain" description="Thoeris protein ThsB TIR-like" evidence="1">
    <location>
        <begin position="6"/>
        <end position="96"/>
    </location>
</feature>
<evidence type="ECO:0000313" key="2">
    <source>
        <dbReference type="EMBL" id="PJB82447.1"/>
    </source>
</evidence>
<gene>
    <name evidence="2" type="ORF">CO088_03520</name>
</gene>
<dbReference type="InterPro" id="IPR015032">
    <property type="entry name" value="ThsB__TIR-like_domain"/>
</dbReference>
<dbReference type="Pfam" id="PF08937">
    <property type="entry name" value="ThsB_TIR"/>
    <property type="match status" value="1"/>
</dbReference>
<proteinExistence type="predicted"/>
<dbReference type="Proteomes" id="UP000229236">
    <property type="component" value="Unassembled WGS sequence"/>
</dbReference>
<dbReference type="EMBL" id="PFTM01000059">
    <property type="protein sequence ID" value="PJB82447.1"/>
    <property type="molecule type" value="Genomic_DNA"/>
</dbReference>
<sequence length="127" mass="14806">MAKRVFISFAAEDSTYRDMLRGQARNENSPFEFVDMSVKEPWDNDWKEKCRTKIKGCDGMIALVSRKTNSASGARFEMRCANEEGVRLRGMYIDYDDKDNVTIPSELEGKRVMRWTWDNIKSFIDSL</sequence>
<evidence type="ECO:0000259" key="1">
    <source>
        <dbReference type="Pfam" id="PF08937"/>
    </source>
</evidence>